<evidence type="ECO:0000313" key="3">
    <source>
        <dbReference type="Proteomes" id="UP001054252"/>
    </source>
</evidence>
<keyword evidence="1" id="KW-0812">Transmembrane</keyword>
<accession>A0AAV5HEI5</accession>
<dbReference type="Gene3D" id="3.30.200.20">
    <property type="entry name" value="Phosphorylase Kinase, domain 1"/>
    <property type="match status" value="1"/>
</dbReference>
<reference evidence="2 3" key="1">
    <citation type="journal article" date="2021" name="Commun. Biol.">
        <title>The genome of Shorea leprosula (Dipterocarpaceae) highlights the ecological relevance of drought in aseasonal tropical rainforests.</title>
        <authorList>
            <person name="Ng K.K.S."/>
            <person name="Kobayashi M.J."/>
            <person name="Fawcett J.A."/>
            <person name="Hatakeyama M."/>
            <person name="Paape T."/>
            <person name="Ng C.H."/>
            <person name="Ang C.C."/>
            <person name="Tnah L.H."/>
            <person name="Lee C.T."/>
            <person name="Nishiyama T."/>
            <person name="Sese J."/>
            <person name="O'Brien M.J."/>
            <person name="Copetti D."/>
            <person name="Mohd Noor M.I."/>
            <person name="Ong R.C."/>
            <person name="Putra M."/>
            <person name="Sireger I.Z."/>
            <person name="Indrioko S."/>
            <person name="Kosugi Y."/>
            <person name="Izuno A."/>
            <person name="Isagi Y."/>
            <person name="Lee S.L."/>
            <person name="Shimizu K.K."/>
        </authorList>
    </citation>
    <scope>NUCLEOTIDE SEQUENCE [LARGE SCALE GENOMIC DNA]</scope>
    <source>
        <strain evidence="2">214</strain>
    </source>
</reference>
<proteinExistence type="predicted"/>
<evidence type="ECO:0000313" key="2">
    <source>
        <dbReference type="EMBL" id="GKU87243.1"/>
    </source>
</evidence>
<keyword evidence="3" id="KW-1185">Reference proteome</keyword>
<dbReference type="Proteomes" id="UP001054252">
    <property type="component" value="Unassembled WGS sequence"/>
</dbReference>
<protein>
    <recommendedName>
        <fullName evidence="4">Serine-threonine/tyrosine-protein kinase catalytic domain-containing protein</fullName>
    </recommendedName>
</protein>
<feature type="transmembrane region" description="Helical" evidence="1">
    <location>
        <begin position="25"/>
        <end position="47"/>
    </location>
</feature>
<keyword evidence="1" id="KW-1133">Transmembrane helix</keyword>
<gene>
    <name evidence="2" type="ORF">SLEP1_g1680</name>
</gene>
<comment type="caution">
    <text evidence="2">The sequence shown here is derived from an EMBL/GenBank/DDBJ whole genome shotgun (WGS) entry which is preliminary data.</text>
</comment>
<evidence type="ECO:0000256" key="1">
    <source>
        <dbReference type="SAM" id="Phobius"/>
    </source>
</evidence>
<evidence type="ECO:0008006" key="4">
    <source>
        <dbReference type="Google" id="ProtNLM"/>
    </source>
</evidence>
<dbReference type="AlphaFoldDB" id="A0AAV5HEI5"/>
<keyword evidence="1" id="KW-0472">Membrane</keyword>
<sequence>MKNTKSKEFLSEVNILCKVHHSNLVSLYVMSCLLGFTSFQLLFFLFIL</sequence>
<name>A0AAV5HEI5_9ROSI</name>
<organism evidence="2 3">
    <name type="scientific">Rubroshorea leprosula</name>
    <dbReference type="NCBI Taxonomy" id="152421"/>
    <lineage>
        <taxon>Eukaryota</taxon>
        <taxon>Viridiplantae</taxon>
        <taxon>Streptophyta</taxon>
        <taxon>Embryophyta</taxon>
        <taxon>Tracheophyta</taxon>
        <taxon>Spermatophyta</taxon>
        <taxon>Magnoliopsida</taxon>
        <taxon>eudicotyledons</taxon>
        <taxon>Gunneridae</taxon>
        <taxon>Pentapetalae</taxon>
        <taxon>rosids</taxon>
        <taxon>malvids</taxon>
        <taxon>Malvales</taxon>
        <taxon>Dipterocarpaceae</taxon>
        <taxon>Rubroshorea</taxon>
    </lineage>
</organism>
<dbReference type="EMBL" id="BPVZ01000002">
    <property type="protein sequence ID" value="GKU87243.1"/>
    <property type="molecule type" value="Genomic_DNA"/>
</dbReference>